<sequence>MRTTICKSANPRLGTLMSALALLLLTLFSQASEAVLLEIDPARSEVLYTPNSPFPICTVDQFGGIDCPPPAPPQAFAIAGNVDANAIHEHWQFGFGYPDVERDLLNLITSNLTSEALDLGLSLSGDLGLMSGESFEIQDNPCFLFVGPGSCSGWVTGPRTGSEGTWDGQTLVWRGFQTSYDASFNYTITATVAAVPEPGTLWLMLLLPALMFFRRGEGQYRSVPAIGRRRIDR</sequence>
<dbReference type="InterPro" id="IPR013424">
    <property type="entry name" value="Ice-binding_C"/>
</dbReference>
<name>Q3SJX3_THIDA</name>
<evidence type="ECO:0008006" key="4">
    <source>
        <dbReference type="Google" id="ProtNLM"/>
    </source>
</evidence>
<proteinExistence type="predicted"/>
<evidence type="ECO:0000256" key="1">
    <source>
        <dbReference type="SAM" id="SignalP"/>
    </source>
</evidence>
<dbReference type="OrthoDB" id="9946264at2"/>
<gene>
    <name evidence="2" type="ordered locus">Tbd_1073</name>
</gene>
<dbReference type="AlphaFoldDB" id="Q3SJX3"/>
<dbReference type="Proteomes" id="UP000008291">
    <property type="component" value="Chromosome"/>
</dbReference>
<evidence type="ECO:0000313" key="3">
    <source>
        <dbReference type="Proteomes" id="UP000008291"/>
    </source>
</evidence>
<dbReference type="HOGENOM" id="CLU_1189469_0_0_4"/>
<dbReference type="EMBL" id="CP000116">
    <property type="protein sequence ID" value="AAZ97026.1"/>
    <property type="molecule type" value="Genomic_DNA"/>
</dbReference>
<dbReference type="KEGG" id="tbd:Tbd_1073"/>
<organism evidence="2 3">
    <name type="scientific">Thiobacillus denitrificans (strain ATCC 25259 / T1)</name>
    <dbReference type="NCBI Taxonomy" id="292415"/>
    <lineage>
        <taxon>Bacteria</taxon>
        <taxon>Pseudomonadati</taxon>
        <taxon>Pseudomonadota</taxon>
        <taxon>Betaproteobacteria</taxon>
        <taxon>Nitrosomonadales</taxon>
        <taxon>Thiobacillaceae</taxon>
        <taxon>Thiobacillus</taxon>
    </lineage>
</organism>
<protein>
    <recommendedName>
        <fullName evidence="4">PEP-CTERM protein-sorting domain-containing protein</fullName>
    </recommendedName>
</protein>
<dbReference type="NCBIfam" id="TIGR02595">
    <property type="entry name" value="PEP_CTERM"/>
    <property type="match status" value="1"/>
</dbReference>
<dbReference type="eggNOG" id="ENOG5033KRY">
    <property type="taxonomic scope" value="Bacteria"/>
</dbReference>
<keyword evidence="3" id="KW-1185">Reference proteome</keyword>
<feature type="signal peptide" evidence="1">
    <location>
        <begin position="1"/>
        <end position="31"/>
    </location>
</feature>
<accession>Q3SJX3</accession>
<keyword evidence="1" id="KW-0732">Signal</keyword>
<evidence type="ECO:0000313" key="2">
    <source>
        <dbReference type="EMBL" id="AAZ97026.1"/>
    </source>
</evidence>
<reference evidence="2 3" key="1">
    <citation type="journal article" date="2006" name="J. Bacteriol.">
        <title>The genome sequence of the obligately chemolithoautotrophic, facultatively anaerobic bacterium Thiobacillus denitrificans.</title>
        <authorList>
            <person name="Beller H.R."/>
            <person name="Chain P.S."/>
            <person name="Letain T.E."/>
            <person name="Chakicherla A."/>
            <person name="Larimer F.W."/>
            <person name="Richardson P.M."/>
            <person name="Coleman M.A."/>
            <person name="Wood A.P."/>
            <person name="Kelly D.P."/>
        </authorList>
    </citation>
    <scope>NUCLEOTIDE SEQUENCE [LARGE SCALE GENOMIC DNA]</scope>
    <source>
        <strain evidence="2 3">ATCC 25259</strain>
    </source>
</reference>
<dbReference type="STRING" id="292415.Tbd_1073"/>
<feature type="chain" id="PRO_5004228954" description="PEP-CTERM protein-sorting domain-containing protein" evidence="1">
    <location>
        <begin position="32"/>
        <end position="233"/>
    </location>
</feature>